<protein>
    <recommendedName>
        <fullName evidence="4">THAP-type domain-containing protein</fullName>
    </recommendedName>
</protein>
<dbReference type="SUPFAM" id="SSF57716">
    <property type="entry name" value="Glucocorticoid receptor-like (DNA-binding domain)"/>
    <property type="match status" value="1"/>
</dbReference>
<feature type="region of interest" description="Disordered" evidence="1">
    <location>
        <begin position="57"/>
        <end position="85"/>
    </location>
</feature>
<evidence type="ECO:0000256" key="1">
    <source>
        <dbReference type="SAM" id="MobiDB-lite"/>
    </source>
</evidence>
<feature type="compositionally biased region" description="Basic and acidic residues" evidence="1">
    <location>
        <begin position="72"/>
        <end position="85"/>
    </location>
</feature>
<proteinExistence type="predicted"/>
<accession>E2B6G8</accession>
<name>E2B6G8_HARSA</name>
<keyword evidence="3" id="KW-1185">Reference proteome</keyword>
<dbReference type="AlphaFoldDB" id="E2B6G8"/>
<reference evidence="2 3" key="1">
    <citation type="journal article" date="2010" name="Science">
        <title>Genomic comparison of the ants Camponotus floridanus and Harpegnathos saltator.</title>
        <authorList>
            <person name="Bonasio R."/>
            <person name="Zhang G."/>
            <person name="Ye C."/>
            <person name="Mutti N.S."/>
            <person name="Fang X."/>
            <person name="Qin N."/>
            <person name="Donahue G."/>
            <person name="Yang P."/>
            <person name="Li Q."/>
            <person name="Li C."/>
            <person name="Zhang P."/>
            <person name="Huang Z."/>
            <person name="Berger S.L."/>
            <person name="Reinberg D."/>
            <person name="Wang J."/>
            <person name="Liebig J."/>
        </authorList>
    </citation>
    <scope>NUCLEOTIDE SEQUENCE [LARGE SCALE GENOMIC DNA]</scope>
    <source>
        <strain evidence="2 3">R22 G/1</strain>
    </source>
</reference>
<dbReference type="Proteomes" id="UP000008237">
    <property type="component" value="Unassembled WGS sequence"/>
</dbReference>
<dbReference type="EMBL" id="GL445973">
    <property type="protein sequence ID" value="EFN88712.1"/>
    <property type="molecule type" value="Genomic_DNA"/>
</dbReference>
<evidence type="ECO:0000313" key="3">
    <source>
        <dbReference type="Proteomes" id="UP000008237"/>
    </source>
</evidence>
<sequence length="85" mass="9911">MIPVEKSDEQKLRVCYKHFRNSDYRYSTSLRILMSSAVPSIYVSSDEEDITETELNNLEERKSDMPQETDVENTKTNEENSIKSS</sequence>
<evidence type="ECO:0008006" key="4">
    <source>
        <dbReference type="Google" id="ProtNLM"/>
    </source>
</evidence>
<gene>
    <name evidence="2" type="ORF">EAI_03276</name>
</gene>
<organism evidence="3">
    <name type="scientific">Harpegnathos saltator</name>
    <name type="common">Jerdon's jumping ant</name>
    <dbReference type="NCBI Taxonomy" id="610380"/>
    <lineage>
        <taxon>Eukaryota</taxon>
        <taxon>Metazoa</taxon>
        <taxon>Ecdysozoa</taxon>
        <taxon>Arthropoda</taxon>
        <taxon>Hexapoda</taxon>
        <taxon>Insecta</taxon>
        <taxon>Pterygota</taxon>
        <taxon>Neoptera</taxon>
        <taxon>Endopterygota</taxon>
        <taxon>Hymenoptera</taxon>
        <taxon>Apocrita</taxon>
        <taxon>Aculeata</taxon>
        <taxon>Formicoidea</taxon>
        <taxon>Formicidae</taxon>
        <taxon>Ponerinae</taxon>
        <taxon>Ponerini</taxon>
        <taxon>Harpegnathos</taxon>
    </lineage>
</organism>
<dbReference type="InParanoid" id="E2B6G8"/>
<evidence type="ECO:0000313" key="2">
    <source>
        <dbReference type="EMBL" id="EFN88712.1"/>
    </source>
</evidence>